<dbReference type="RefSeq" id="WP_135065616.1">
    <property type="nucleotide sequence ID" value="NZ_CP038266.1"/>
</dbReference>
<dbReference type="EMBL" id="CP038266">
    <property type="protein sequence ID" value="QBR88538.1"/>
    <property type="molecule type" value="Genomic_DNA"/>
</dbReference>
<evidence type="ECO:0000313" key="2">
    <source>
        <dbReference type="EMBL" id="QBR88538.1"/>
    </source>
</evidence>
<dbReference type="PANTHER" id="PTHR43162:SF1">
    <property type="entry name" value="PRESTALK A DIFFERENTIATION PROTEIN A"/>
    <property type="match status" value="1"/>
</dbReference>
<name>A0ABX5SQW4_9MICO</name>
<proteinExistence type="predicted"/>
<dbReference type="Pfam" id="PF13460">
    <property type="entry name" value="NAD_binding_10"/>
    <property type="match status" value="1"/>
</dbReference>
<dbReference type="Gene3D" id="3.40.50.720">
    <property type="entry name" value="NAD(P)-binding Rossmann-like Domain"/>
    <property type="match status" value="1"/>
</dbReference>
<dbReference type="Proteomes" id="UP000295748">
    <property type="component" value="Chromosome"/>
</dbReference>
<reference evidence="2 3" key="1">
    <citation type="submission" date="2019-03" db="EMBL/GenBank/DDBJ databases">
        <authorList>
            <person name="Dong K."/>
        </authorList>
    </citation>
    <scope>NUCLEOTIDE SEQUENCE [LARGE SCALE GENOMIC DNA]</scope>
    <source>
        <strain evidence="3">dk512</strain>
    </source>
</reference>
<dbReference type="InterPro" id="IPR051604">
    <property type="entry name" value="Ergot_Alk_Oxidoreductase"/>
</dbReference>
<feature type="domain" description="NAD(P)-binding" evidence="1">
    <location>
        <begin position="10"/>
        <end position="117"/>
    </location>
</feature>
<gene>
    <name evidence="2" type="ORF">E4K62_07475</name>
</gene>
<dbReference type="PANTHER" id="PTHR43162">
    <property type="match status" value="1"/>
</dbReference>
<accession>A0ABX5SQW4</accession>
<protein>
    <submittedName>
        <fullName evidence="2">NmrA family transcriptional regulator</fullName>
    </submittedName>
</protein>
<evidence type="ECO:0000313" key="3">
    <source>
        <dbReference type="Proteomes" id="UP000295748"/>
    </source>
</evidence>
<organism evidence="2 3">
    <name type="scientific">Microbacterium wangchenii</name>
    <dbReference type="NCBI Taxonomy" id="2541726"/>
    <lineage>
        <taxon>Bacteria</taxon>
        <taxon>Bacillati</taxon>
        <taxon>Actinomycetota</taxon>
        <taxon>Actinomycetes</taxon>
        <taxon>Micrococcales</taxon>
        <taxon>Microbacteriaceae</taxon>
        <taxon>Microbacterium</taxon>
    </lineage>
</organism>
<evidence type="ECO:0000259" key="1">
    <source>
        <dbReference type="Pfam" id="PF13460"/>
    </source>
</evidence>
<dbReference type="InterPro" id="IPR016040">
    <property type="entry name" value="NAD(P)-bd_dom"/>
</dbReference>
<keyword evidence="3" id="KW-1185">Reference proteome</keyword>
<dbReference type="Gene3D" id="3.90.25.10">
    <property type="entry name" value="UDP-galactose 4-epimerase, domain 1"/>
    <property type="match status" value="1"/>
</dbReference>
<dbReference type="InterPro" id="IPR036291">
    <property type="entry name" value="NAD(P)-bd_dom_sf"/>
</dbReference>
<sequence>MTIGVTTPKGHVGQHLLRLLVQAGERPRALLRDPATLEGDIAEHVDTARMDAWDADAVAEATRGLEAVYWVSPTGMDRDPLEAHAVAARNIAAAVEGNGIHRVVFQSSGGAEKRHGVGEIDGLAATEVALEATRASVTHLRCGYFFTNLLMDLESIRAGVLTTAMDLDRPLPWVAPEDIAAVAAGRLLSRSWSGRHVLGVQGPEDLSFREVAGVLESVLGHRVEPQQVSDDDVRAQLRGVGLPDAHVEAIVLMTAGIRDGYVPAQPRSVLTTTPTSLRAWAAANLA</sequence>
<dbReference type="SUPFAM" id="SSF51735">
    <property type="entry name" value="NAD(P)-binding Rossmann-fold domains"/>
    <property type="match status" value="1"/>
</dbReference>